<name>A0A382S0L5_9ZZZZ</name>
<evidence type="ECO:0000256" key="1">
    <source>
        <dbReference type="SAM" id="Phobius"/>
    </source>
</evidence>
<keyword evidence="1" id="KW-0812">Transmembrane</keyword>
<evidence type="ECO:0000313" key="2">
    <source>
        <dbReference type="EMBL" id="SVD02975.1"/>
    </source>
</evidence>
<accession>A0A382S0L5</accession>
<feature type="transmembrane region" description="Helical" evidence="1">
    <location>
        <begin position="45"/>
        <end position="63"/>
    </location>
</feature>
<feature type="transmembrane region" description="Helical" evidence="1">
    <location>
        <begin position="6"/>
        <end position="24"/>
    </location>
</feature>
<feature type="transmembrane region" description="Helical" evidence="1">
    <location>
        <begin position="184"/>
        <end position="204"/>
    </location>
</feature>
<keyword evidence="1" id="KW-1133">Transmembrane helix</keyword>
<dbReference type="AlphaFoldDB" id="A0A382S0L5"/>
<feature type="transmembrane region" description="Helical" evidence="1">
    <location>
        <begin position="132"/>
        <end position="156"/>
    </location>
</feature>
<reference evidence="2" key="1">
    <citation type="submission" date="2018-05" db="EMBL/GenBank/DDBJ databases">
        <authorList>
            <person name="Lanie J.A."/>
            <person name="Ng W.-L."/>
            <person name="Kazmierczak K.M."/>
            <person name="Andrzejewski T.M."/>
            <person name="Davidsen T.M."/>
            <person name="Wayne K.J."/>
            <person name="Tettelin H."/>
            <person name="Glass J.I."/>
            <person name="Rusch D."/>
            <person name="Podicherti R."/>
            <person name="Tsui H.-C.T."/>
            <person name="Winkler M.E."/>
        </authorList>
    </citation>
    <scope>NUCLEOTIDE SEQUENCE</scope>
</reference>
<proteinExistence type="predicted"/>
<dbReference type="EMBL" id="UINC01125267">
    <property type="protein sequence ID" value="SVD02975.1"/>
    <property type="molecule type" value="Genomic_DNA"/>
</dbReference>
<keyword evidence="1" id="KW-0472">Membrane</keyword>
<organism evidence="2">
    <name type="scientific">marine metagenome</name>
    <dbReference type="NCBI Taxonomy" id="408172"/>
    <lineage>
        <taxon>unclassified sequences</taxon>
        <taxon>metagenomes</taxon>
        <taxon>ecological metagenomes</taxon>
    </lineage>
</organism>
<sequence length="210" mass="24076">MQSYWPIYLAIWLCLCLFATYLAIRKRAEIGYFSPVYWRYLLQPWKVVTFLVALAAFNLAAPFSGDPTWDYVDSTFMSVLTYATAPWAIGIIYRSLLGKASRVQVYVAICSALFSFSWSYDLYLLLRDSAYTTLWLANLYVSSLVYIAAGLMWNLIYQQGRGVIFGFMADDWLVTDSEHKLSKIMFYVAPFALLVGILILAFLIEPLYSP</sequence>
<feature type="transmembrane region" description="Helical" evidence="1">
    <location>
        <begin position="75"/>
        <end position="93"/>
    </location>
</feature>
<feature type="transmembrane region" description="Helical" evidence="1">
    <location>
        <begin position="105"/>
        <end position="126"/>
    </location>
</feature>
<gene>
    <name evidence="2" type="ORF">METZ01_LOCUS355829</name>
</gene>
<protein>
    <submittedName>
        <fullName evidence="2">Uncharacterized protein</fullName>
    </submittedName>
</protein>